<dbReference type="GO" id="GO:0005886">
    <property type="term" value="C:plasma membrane"/>
    <property type="evidence" value="ECO:0007669"/>
    <property type="project" value="UniProtKB-SubCell"/>
</dbReference>
<name>A0A645J8B5_9ZZZZ</name>
<dbReference type="PANTHER" id="PTHR47755:SF1">
    <property type="entry name" value="CELL DIVISION PROTEIN FTSX"/>
    <property type="match status" value="1"/>
</dbReference>
<dbReference type="GO" id="GO:0051301">
    <property type="term" value="P:cell division"/>
    <property type="evidence" value="ECO:0007669"/>
    <property type="project" value="UniProtKB-KW"/>
</dbReference>
<feature type="transmembrane region" description="Helical" evidence="6">
    <location>
        <begin position="94"/>
        <end position="119"/>
    </location>
</feature>
<feature type="transmembrane region" description="Helical" evidence="6">
    <location>
        <begin position="149"/>
        <end position="169"/>
    </location>
</feature>
<evidence type="ECO:0000256" key="4">
    <source>
        <dbReference type="ARBA" id="ARBA00022989"/>
    </source>
</evidence>
<dbReference type="Pfam" id="PF02687">
    <property type="entry name" value="FtsX"/>
    <property type="match status" value="1"/>
</dbReference>
<evidence type="ECO:0000256" key="5">
    <source>
        <dbReference type="ARBA" id="ARBA00023136"/>
    </source>
</evidence>
<feature type="domain" description="ABC3 transporter permease C-terminal" evidence="7">
    <location>
        <begin position="52"/>
        <end position="168"/>
    </location>
</feature>
<keyword evidence="8" id="KW-0132">Cell division</keyword>
<keyword evidence="3 6" id="KW-0812">Transmembrane</keyword>
<gene>
    <name evidence="8" type="primary">ftsX_34</name>
    <name evidence="8" type="ORF">SDC9_207668</name>
</gene>
<evidence type="ECO:0000256" key="6">
    <source>
        <dbReference type="SAM" id="Phobius"/>
    </source>
</evidence>
<comment type="caution">
    <text evidence="8">The sequence shown here is derived from an EMBL/GenBank/DDBJ whole genome shotgun (WGS) entry which is preliminary data.</text>
</comment>
<evidence type="ECO:0000256" key="2">
    <source>
        <dbReference type="ARBA" id="ARBA00022475"/>
    </source>
</evidence>
<dbReference type="EMBL" id="VSSQ01134558">
    <property type="protein sequence ID" value="MPN59945.1"/>
    <property type="molecule type" value="Genomic_DNA"/>
</dbReference>
<dbReference type="AlphaFoldDB" id="A0A645J8B5"/>
<comment type="subcellular location">
    <subcellularLocation>
        <location evidence="1">Cell membrane</location>
        <topology evidence="1">Multi-pass membrane protein</topology>
    </subcellularLocation>
</comment>
<evidence type="ECO:0000256" key="3">
    <source>
        <dbReference type="ARBA" id="ARBA00022692"/>
    </source>
</evidence>
<dbReference type="InterPro" id="IPR004513">
    <property type="entry name" value="FtsX"/>
</dbReference>
<keyword evidence="2" id="KW-1003">Cell membrane</keyword>
<organism evidence="8">
    <name type="scientific">bioreactor metagenome</name>
    <dbReference type="NCBI Taxonomy" id="1076179"/>
    <lineage>
        <taxon>unclassified sequences</taxon>
        <taxon>metagenomes</taxon>
        <taxon>ecological metagenomes</taxon>
    </lineage>
</organism>
<evidence type="ECO:0000259" key="7">
    <source>
        <dbReference type="Pfam" id="PF02687"/>
    </source>
</evidence>
<accession>A0A645J8B5</accession>
<feature type="transmembrane region" description="Helical" evidence="6">
    <location>
        <begin position="48"/>
        <end position="73"/>
    </location>
</feature>
<keyword evidence="8" id="KW-0131">Cell cycle</keyword>
<dbReference type="PANTHER" id="PTHR47755">
    <property type="entry name" value="CELL DIVISION PROTEIN FTSX"/>
    <property type="match status" value="1"/>
</dbReference>
<keyword evidence="5 6" id="KW-0472">Membrane</keyword>
<proteinExistence type="predicted"/>
<protein>
    <submittedName>
        <fullName evidence="8">Cell division protein FtsX</fullName>
    </submittedName>
</protein>
<evidence type="ECO:0000313" key="8">
    <source>
        <dbReference type="EMBL" id="MPN59945.1"/>
    </source>
</evidence>
<sequence>MIRVKASRPELVPDLAKKLENTIGIETVRYGQGTVEKLLQTADWVERAGVIGLIGISVAAVFLISTSIRLTVYSRREEITIMRLVGATNWYIRWPFLVEGIFIGLFGSLLACAILYFGYLQLAKYLTLNLTFIPLLTDQQVLLTMGGNILAYGSGLGLIGSFLSVFRYLRV</sequence>
<evidence type="ECO:0000256" key="1">
    <source>
        <dbReference type="ARBA" id="ARBA00004651"/>
    </source>
</evidence>
<keyword evidence="4 6" id="KW-1133">Transmembrane helix</keyword>
<reference evidence="8" key="1">
    <citation type="submission" date="2019-08" db="EMBL/GenBank/DDBJ databases">
        <authorList>
            <person name="Kucharzyk K."/>
            <person name="Murdoch R.W."/>
            <person name="Higgins S."/>
            <person name="Loffler F."/>
        </authorList>
    </citation>
    <scope>NUCLEOTIDE SEQUENCE</scope>
</reference>
<dbReference type="InterPro" id="IPR003838">
    <property type="entry name" value="ABC3_permease_C"/>
</dbReference>